<evidence type="ECO:0000256" key="1">
    <source>
        <dbReference type="SAM" id="MobiDB-lite"/>
    </source>
</evidence>
<feature type="non-terminal residue" evidence="2">
    <location>
        <position position="1"/>
    </location>
</feature>
<dbReference type="EMBL" id="CADCTT010000241">
    <property type="protein sequence ID" value="CAA9312476.1"/>
    <property type="molecule type" value="Genomic_DNA"/>
</dbReference>
<feature type="region of interest" description="Disordered" evidence="1">
    <location>
        <begin position="24"/>
        <end position="149"/>
    </location>
</feature>
<protein>
    <submittedName>
        <fullName evidence="2">Uncharacterized protein</fullName>
    </submittedName>
</protein>
<feature type="compositionally biased region" description="Basic residues" evidence="1">
    <location>
        <begin position="28"/>
        <end position="40"/>
    </location>
</feature>
<accession>A0A6J4KRR3</accession>
<reference evidence="2" key="1">
    <citation type="submission" date="2020-02" db="EMBL/GenBank/DDBJ databases">
        <authorList>
            <person name="Meier V. D."/>
        </authorList>
    </citation>
    <scope>NUCLEOTIDE SEQUENCE</scope>
    <source>
        <strain evidence="2">AVDCRST_MAG61</strain>
    </source>
</reference>
<dbReference type="AlphaFoldDB" id="A0A6J4KRR3"/>
<gene>
    <name evidence="2" type="ORF">AVDCRST_MAG61-1788</name>
</gene>
<proteinExistence type="predicted"/>
<feature type="non-terminal residue" evidence="2">
    <location>
        <position position="149"/>
    </location>
</feature>
<feature type="compositionally biased region" description="Low complexity" evidence="1">
    <location>
        <begin position="97"/>
        <end position="117"/>
    </location>
</feature>
<organism evidence="2">
    <name type="scientific">uncultured Friedmanniella sp</name>
    <dbReference type="NCBI Taxonomy" id="335381"/>
    <lineage>
        <taxon>Bacteria</taxon>
        <taxon>Bacillati</taxon>
        <taxon>Actinomycetota</taxon>
        <taxon>Actinomycetes</taxon>
        <taxon>Propionibacteriales</taxon>
        <taxon>Nocardioidaceae</taxon>
        <taxon>Friedmanniella</taxon>
        <taxon>environmental samples</taxon>
    </lineage>
</organism>
<name>A0A6J4KRR3_9ACTN</name>
<sequence>GSRGSAGGVRRLRDRLRRAALALLPRIGARRPGRQHHRQPGRAGLVPRALRRAGPDQPRAAGTAADPAGRKPGLGRRRGGGFGAPGPAAQPGGGPPATGRPAARSPDPTAAAAPGDPTDARVGGAPAARQASPVDDQVRASRGRRGMVV</sequence>
<evidence type="ECO:0000313" key="2">
    <source>
        <dbReference type="EMBL" id="CAA9312476.1"/>
    </source>
</evidence>